<proteinExistence type="inferred from homology"/>
<evidence type="ECO:0000313" key="21">
    <source>
        <dbReference type="Proteomes" id="UP000293296"/>
    </source>
</evidence>
<sequence>MFNLANNLTLARVGAVPILVLLLYFPSRGACFAAMMVFIAAAVTDIMDGVVARRCNLVTNFGKFLDPLADKLLISAALIMLVQLGWVEAWVAVVIVGREIAVTGLRAMAVDHGVVIAADRYGKLKTVLQMVALCPLLLHYPFWGFDPAPLGQTLLYLALVLTLVSGINYFYGFSKQAKWSDKAAR</sequence>
<evidence type="ECO:0000256" key="15">
    <source>
        <dbReference type="ARBA" id="ARBA00023264"/>
    </source>
</evidence>
<dbReference type="GO" id="GO:0005886">
    <property type="term" value="C:plasma membrane"/>
    <property type="evidence" value="ECO:0007669"/>
    <property type="project" value="UniProtKB-SubCell"/>
</dbReference>
<dbReference type="KEGG" id="dcb:C3Y92_10345"/>
<dbReference type="InterPro" id="IPR004570">
    <property type="entry name" value="Phosphatidylglycerol_P_synth"/>
</dbReference>
<evidence type="ECO:0000256" key="8">
    <source>
        <dbReference type="ARBA" id="ARBA00022516"/>
    </source>
</evidence>
<dbReference type="InterPro" id="IPR050324">
    <property type="entry name" value="CDP-alcohol_PTase-I"/>
</dbReference>
<comment type="similarity">
    <text evidence="4 18">Belongs to the CDP-alcohol phosphatidyltransferase class-I family.</text>
</comment>
<feature type="transmembrane region" description="Helical" evidence="19">
    <location>
        <begin position="126"/>
        <end position="142"/>
    </location>
</feature>
<organism evidence="20 21">
    <name type="scientific">Solidesulfovibrio carbinolicus</name>
    <dbReference type="NCBI Taxonomy" id="296842"/>
    <lineage>
        <taxon>Bacteria</taxon>
        <taxon>Pseudomonadati</taxon>
        <taxon>Thermodesulfobacteriota</taxon>
        <taxon>Desulfovibrionia</taxon>
        <taxon>Desulfovibrionales</taxon>
        <taxon>Desulfovibrionaceae</taxon>
        <taxon>Solidesulfovibrio</taxon>
    </lineage>
</organism>
<evidence type="ECO:0000313" key="20">
    <source>
        <dbReference type="EMBL" id="QAZ67603.1"/>
    </source>
</evidence>
<dbReference type="Gene3D" id="1.20.120.1760">
    <property type="match status" value="1"/>
</dbReference>
<keyword evidence="9 18" id="KW-0808">Transferase</keyword>
<comment type="pathway">
    <text evidence="3">Phospholipid metabolism; phosphatidylglycerol biosynthesis; phosphatidylglycerol from CDP-diacylglycerol: step 1/2.</text>
</comment>
<comment type="function">
    <text evidence="1">This protein catalyzes the committed step to the synthesis of the acidic phospholipids.</text>
</comment>
<dbReference type="EC" id="2.7.8.5" evidence="5 17"/>
<evidence type="ECO:0000256" key="11">
    <source>
        <dbReference type="ARBA" id="ARBA00022989"/>
    </source>
</evidence>
<keyword evidence="13 19" id="KW-0472">Membrane</keyword>
<evidence type="ECO:0000256" key="14">
    <source>
        <dbReference type="ARBA" id="ARBA00023209"/>
    </source>
</evidence>
<dbReference type="GO" id="GO:0008444">
    <property type="term" value="F:CDP-diacylglycerol-glycerol-3-phosphate 3-phosphatidyltransferase activity"/>
    <property type="evidence" value="ECO:0007669"/>
    <property type="project" value="UniProtKB-UniRule"/>
</dbReference>
<feature type="transmembrane region" description="Helical" evidence="19">
    <location>
        <begin position="72"/>
        <end position="96"/>
    </location>
</feature>
<keyword evidence="15" id="KW-1208">Phospholipid metabolism</keyword>
<evidence type="ECO:0000256" key="10">
    <source>
        <dbReference type="ARBA" id="ARBA00022692"/>
    </source>
</evidence>
<gene>
    <name evidence="20" type="primary">pgsA</name>
    <name evidence="20" type="ORF">C3Y92_10345</name>
</gene>
<keyword evidence="14" id="KW-0594">Phospholipid biosynthesis</keyword>
<dbReference type="PROSITE" id="PS00379">
    <property type="entry name" value="CDP_ALCOHOL_P_TRANSF"/>
    <property type="match status" value="1"/>
</dbReference>
<name>A0A4P6HK65_9BACT</name>
<evidence type="ECO:0000256" key="3">
    <source>
        <dbReference type="ARBA" id="ARBA00005042"/>
    </source>
</evidence>
<evidence type="ECO:0000256" key="18">
    <source>
        <dbReference type="RuleBase" id="RU003750"/>
    </source>
</evidence>
<evidence type="ECO:0000256" key="1">
    <source>
        <dbReference type="ARBA" id="ARBA00003973"/>
    </source>
</evidence>
<evidence type="ECO:0000256" key="2">
    <source>
        <dbReference type="ARBA" id="ARBA00004651"/>
    </source>
</evidence>
<evidence type="ECO:0000256" key="5">
    <source>
        <dbReference type="ARBA" id="ARBA00013170"/>
    </source>
</evidence>
<protein>
    <recommendedName>
        <fullName evidence="6 17">CDP-diacylglycerol--glycerol-3-phosphate 3-phosphatidyltransferase</fullName>
        <ecNumber evidence="5 17">2.7.8.5</ecNumber>
    </recommendedName>
</protein>
<keyword evidence="11 19" id="KW-1133">Transmembrane helix</keyword>
<dbReference type="OrthoDB" id="9796672at2"/>
<evidence type="ECO:0000256" key="7">
    <source>
        <dbReference type="ARBA" id="ARBA00022475"/>
    </source>
</evidence>
<evidence type="ECO:0000256" key="9">
    <source>
        <dbReference type="ARBA" id="ARBA00022679"/>
    </source>
</evidence>
<dbReference type="RefSeq" id="WP_129352338.1">
    <property type="nucleotide sequence ID" value="NZ_CP026538.1"/>
</dbReference>
<keyword evidence="8" id="KW-0444">Lipid biosynthesis</keyword>
<evidence type="ECO:0000256" key="12">
    <source>
        <dbReference type="ARBA" id="ARBA00023098"/>
    </source>
</evidence>
<dbReference type="Pfam" id="PF01066">
    <property type="entry name" value="CDP-OH_P_transf"/>
    <property type="match status" value="1"/>
</dbReference>
<dbReference type="Proteomes" id="UP000293296">
    <property type="component" value="Chromosome"/>
</dbReference>
<evidence type="ECO:0000256" key="6">
    <source>
        <dbReference type="ARBA" id="ARBA00014944"/>
    </source>
</evidence>
<feature type="transmembrane region" description="Helical" evidence="19">
    <location>
        <begin position="32"/>
        <end position="52"/>
    </location>
</feature>
<evidence type="ECO:0000256" key="13">
    <source>
        <dbReference type="ARBA" id="ARBA00023136"/>
    </source>
</evidence>
<evidence type="ECO:0000256" key="19">
    <source>
        <dbReference type="SAM" id="Phobius"/>
    </source>
</evidence>
<comment type="catalytic activity">
    <reaction evidence="16">
        <text>a CDP-1,2-diacyl-sn-glycerol + sn-glycerol 3-phosphate = a 1,2-diacyl-sn-glycero-3-phospho-(1'-sn-glycero-3'-phosphate) + CMP + H(+)</text>
        <dbReference type="Rhea" id="RHEA:12593"/>
        <dbReference type="ChEBI" id="CHEBI:15378"/>
        <dbReference type="ChEBI" id="CHEBI:57597"/>
        <dbReference type="ChEBI" id="CHEBI:58332"/>
        <dbReference type="ChEBI" id="CHEBI:60110"/>
        <dbReference type="ChEBI" id="CHEBI:60377"/>
        <dbReference type="EC" id="2.7.8.5"/>
    </reaction>
</comment>
<reference evidence="20 21" key="1">
    <citation type="submission" date="2018-02" db="EMBL/GenBank/DDBJ databases">
        <title>Genome sequence of Desulfovibrio carbinolicus DSM 3852.</title>
        <authorList>
            <person name="Wilbanks E."/>
            <person name="Skennerton C.T."/>
            <person name="Orphan V.J."/>
        </authorList>
    </citation>
    <scope>NUCLEOTIDE SEQUENCE [LARGE SCALE GENOMIC DNA]</scope>
    <source>
        <strain evidence="20 21">DSM 3852</strain>
    </source>
</reference>
<keyword evidence="12" id="KW-0443">Lipid metabolism</keyword>
<keyword evidence="7" id="KW-1003">Cell membrane</keyword>
<dbReference type="PANTHER" id="PTHR14269">
    <property type="entry name" value="CDP-DIACYLGLYCEROL--GLYCEROL-3-PHOSPHATE 3-PHOSPHATIDYLTRANSFERASE-RELATED"/>
    <property type="match status" value="1"/>
</dbReference>
<evidence type="ECO:0000256" key="17">
    <source>
        <dbReference type="NCBIfam" id="TIGR00560"/>
    </source>
</evidence>
<evidence type="ECO:0000256" key="16">
    <source>
        <dbReference type="ARBA" id="ARBA00048586"/>
    </source>
</evidence>
<dbReference type="NCBIfam" id="TIGR00560">
    <property type="entry name" value="pgsA"/>
    <property type="match status" value="1"/>
</dbReference>
<accession>A0A4P6HK65</accession>
<dbReference type="PANTHER" id="PTHR14269:SF62">
    <property type="entry name" value="CDP-DIACYLGLYCEROL--GLYCEROL-3-PHOSPHATE 3-PHOSPHATIDYLTRANSFERASE 1, CHLOROPLASTIC"/>
    <property type="match status" value="1"/>
</dbReference>
<dbReference type="AlphaFoldDB" id="A0A4P6HK65"/>
<dbReference type="InterPro" id="IPR000462">
    <property type="entry name" value="CDP-OH_P_trans"/>
</dbReference>
<dbReference type="InterPro" id="IPR048254">
    <property type="entry name" value="CDP_ALCOHOL_P_TRANSF_CS"/>
</dbReference>
<comment type="subcellular location">
    <subcellularLocation>
        <location evidence="2">Cell membrane</location>
        <topology evidence="2">Multi-pass membrane protein</topology>
    </subcellularLocation>
</comment>
<dbReference type="PIRSF" id="PIRSF000847">
    <property type="entry name" value="Phos_ph_gly_syn"/>
    <property type="match status" value="1"/>
</dbReference>
<feature type="transmembrane region" description="Helical" evidence="19">
    <location>
        <begin position="154"/>
        <end position="172"/>
    </location>
</feature>
<evidence type="ECO:0000256" key="4">
    <source>
        <dbReference type="ARBA" id="ARBA00010441"/>
    </source>
</evidence>
<dbReference type="InterPro" id="IPR043130">
    <property type="entry name" value="CDP-OH_PTrfase_TM_dom"/>
</dbReference>
<keyword evidence="10 19" id="KW-0812">Transmembrane</keyword>
<dbReference type="FunFam" id="1.20.120.1760:FF:000004">
    <property type="entry name" value="CDP-diacylglycerol--glycerol-3-phosphate 3-phosphatidyltransferase"/>
    <property type="match status" value="1"/>
</dbReference>
<dbReference type="GO" id="GO:0046474">
    <property type="term" value="P:glycerophospholipid biosynthetic process"/>
    <property type="evidence" value="ECO:0007669"/>
    <property type="project" value="TreeGrafter"/>
</dbReference>
<keyword evidence="21" id="KW-1185">Reference proteome</keyword>
<dbReference type="EMBL" id="CP026538">
    <property type="protein sequence ID" value="QAZ67603.1"/>
    <property type="molecule type" value="Genomic_DNA"/>
</dbReference>